<dbReference type="EMBL" id="GDKF01008046">
    <property type="protein sequence ID" value="JAT70576.1"/>
    <property type="molecule type" value="Transcribed_RNA"/>
</dbReference>
<dbReference type="Pfam" id="PF13087">
    <property type="entry name" value="AAA_12"/>
    <property type="match status" value="1"/>
</dbReference>
<feature type="region of interest" description="Disordered" evidence="6">
    <location>
        <begin position="70"/>
        <end position="99"/>
    </location>
</feature>
<evidence type="ECO:0000256" key="4">
    <source>
        <dbReference type="ARBA" id="ARBA00022806"/>
    </source>
</evidence>
<keyword evidence="2" id="KW-0547">Nucleotide-binding</keyword>
<feature type="compositionally biased region" description="Pro residues" evidence="6">
    <location>
        <begin position="442"/>
        <end position="461"/>
    </location>
</feature>
<feature type="domain" description="DNA2/NAM7 helicase-like C-terminal" evidence="8">
    <location>
        <begin position="617"/>
        <end position="843"/>
    </location>
</feature>
<dbReference type="InterPro" id="IPR041677">
    <property type="entry name" value="DNA2/NAM7_AAA_11"/>
</dbReference>
<proteinExistence type="inferred from homology"/>
<comment type="similarity">
    <text evidence="1">Belongs to the DNA2/NAM7 helicase family.</text>
</comment>
<feature type="non-terminal residue" evidence="9">
    <location>
        <position position="1"/>
    </location>
</feature>
<dbReference type="GO" id="GO:0016787">
    <property type="term" value="F:hydrolase activity"/>
    <property type="evidence" value="ECO:0007669"/>
    <property type="project" value="UniProtKB-KW"/>
</dbReference>
<dbReference type="InterPro" id="IPR047187">
    <property type="entry name" value="SF1_C_Upf1"/>
</dbReference>
<dbReference type="PANTHER" id="PTHR43788:SF13">
    <property type="entry name" value="REGULATOR OF NONSENSE TRANSCRIPTS 1"/>
    <property type="match status" value="1"/>
</dbReference>
<feature type="region of interest" description="Disordered" evidence="6">
    <location>
        <begin position="554"/>
        <end position="619"/>
    </location>
</feature>
<organism evidence="9">
    <name type="scientific">Auxenochlorella protothecoides</name>
    <name type="common">Green microalga</name>
    <name type="synonym">Chlorella protothecoides</name>
    <dbReference type="NCBI Taxonomy" id="3075"/>
    <lineage>
        <taxon>Eukaryota</taxon>
        <taxon>Viridiplantae</taxon>
        <taxon>Chlorophyta</taxon>
        <taxon>core chlorophytes</taxon>
        <taxon>Trebouxiophyceae</taxon>
        <taxon>Chlorellales</taxon>
        <taxon>Chlorellaceae</taxon>
        <taxon>Auxenochlorella</taxon>
    </lineage>
</organism>
<feature type="region of interest" description="Disordered" evidence="6">
    <location>
        <begin position="435"/>
        <end position="463"/>
    </location>
</feature>
<dbReference type="Gene3D" id="2.40.30.270">
    <property type="match status" value="1"/>
</dbReference>
<evidence type="ECO:0000256" key="2">
    <source>
        <dbReference type="ARBA" id="ARBA00022741"/>
    </source>
</evidence>
<dbReference type="InterPro" id="IPR027417">
    <property type="entry name" value="P-loop_NTPase"/>
</dbReference>
<dbReference type="GO" id="GO:0043139">
    <property type="term" value="F:5'-3' DNA helicase activity"/>
    <property type="evidence" value="ECO:0007669"/>
    <property type="project" value="TreeGrafter"/>
</dbReference>
<feature type="domain" description="DNA2/NAM7 helicase helicase" evidence="7">
    <location>
        <begin position="476"/>
        <end position="558"/>
    </location>
</feature>
<evidence type="ECO:0000256" key="1">
    <source>
        <dbReference type="ARBA" id="ARBA00007913"/>
    </source>
</evidence>
<sequence length="897" mass="93602">DLLVAYNIESRNSCVHTPECGPDRSFQGCRRSVAEAFPRPLSWAMDLSRALQLRPGAVLRATSYRVRHAPWMPSRTPKPHPRHVLKSASPMAAPPSPAPTPNLLRELEGRSKELIDRLEQGVQAEIQAQRDRVHRLVLDTPLPVLQRRGLVLVGLAAAPCGTLHTDLLVRLTPPEGTLLSRHSFVPGQPVVLLASESGQPAGPVLDATVVSQHGLKWLTVAVGGAGAAAVLDPGARRRWRMDAGPCLAPLQRQLDALGALGRLEGLRPGEARVRAVLLGEPRVARAAAAAPPAWARDARWAPAVADALARCGALNPSQRAAVGAALGATFSLWQGPPGTGKTQTLLALIQVALAAGRAARCGPGPILAVAETNAGADNLLEGLRARGVAAVRVGQPARVRPDLRALTLDALSERTGEGARAVKLRERASALLMRGRDRAPVGAPPTPGHPAATPPAPPPPLRLEDSVPPGMVASVVTKAWREADALSEVAAARVLRAAQVVVATCASSAERRLARARWALVVLDEAAQAGEASTLCALLRGAEAVVAAGDPAQLPPLTLGGGGRRPWARQGDSDWGRGDATAAGGGEPRGRAEGVRRAASGTARSSGAAAGPPPPPTLFHRLAEEAGLPVSLLDTQYRMHPALASFPSRLFYDGRLASGVGPADRPAVAGVAWPAASAGDPSAPPPLLFVESGGREQLVGSSAGSSLTHTYNNTLEAQAALALAEAISAADPSVRSVAILTPYAGQAASLLRHADPTRLRIARPADAEGDGALAAPDCADARGARPRGPLVCISTIDGFQGREADVVLLSTTRTQRLGFLADRRRVNVAITRARRGLVVLGCSALLRTHPVWREWLREAGHVPEAQPQRAERGGRRPRISADPGCYGSGCGVEEIFL</sequence>
<evidence type="ECO:0000256" key="5">
    <source>
        <dbReference type="ARBA" id="ARBA00022840"/>
    </source>
</evidence>
<keyword evidence="5" id="KW-0067">ATP-binding</keyword>
<dbReference type="CDD" id="cd18808">
    <property type="entry name" value="SF1_C_Upf1"/>
    <property type="match status" value="1"/>
</dbReference>
<dbReference type="AlphaFoldDB" id="A0A1D1ZUD0"/>
<evidence type="ECO:0000259" key="8">
    <source>
        <dbReference type="Pfam" id="PF13087"/>
    </source>
</evidence>
<keyword evidence="4" id="KW-0347">Helicase</keyword>
<evidence type="ECO:0008006" key="10">
    <source>
        <dbReference type="Google" id="ProtNLM"/>
    </source>
</evidence>
<feature type="compositionally biased region" description="Low complexity" evidence="6">
    <location>
        <begin position="597"/>
        <end position="610"/>
    </location>
</feature>
<gene>
    <name evidence="9" type="ORF">g.84106</name>
</gene>
<dbReference type="Pfam" id="PF13086">
    <property type="entry name" value="AAA_11"/>
    <property type="match status" value="2"/>
</dbReference>
<reference evidence="9" key="1">
    <citation type="submission" date="2015-08" db="EMBL/GenBank/DDBJ databases">
        <authorList>
            <person name="Babu N.S."/>
            <person name="Beckwith C.J."/>
            <person name="Beseler K.G."/>
            <person name="Brison A."/>
            <person name="Carone J.V."/>
            <person name="Caskin T.P."/>
            <person name="Diamond M."/>
            <person name="Durham M.E."/>
            <person name="Foxe J.M."/>
            <person name="Go M."/>
            <person name="Henderson B.A."/>
            <person name="Jones I.B."/>
            <person name="McGettigan J.A."/>
            <person name="Micheletti S.J."/>
            <person name="Nasrallah M.E."/>
            <person name="Ortiz D."/>
            <person name="Piller C.R."/>
            <person name="Privatt S.R."/>
            <person name="Schneider S.L."/>
            <person name="Sharp S."/>
            <person name="Smith T.C."/>
            <person name="Stanton J.D."/>
            <person name="Ullery H.E."/>
            <person name="Wilson R.J."/>
            <person name="Serrano M.G."/>
            <person name="Buck G."/>
            <person name="Lee V."/>
            <person name="Wang Y."/>
            <person name="Carvalho R."/>
            <person name="Voegtly L."/>
            <person name="Shi R."/>
            <person name="Duckworth R."/>
            <person name="Johnson A."/>
            <person name="Loviza R."/>
            <person name="Walstead R."/>
            <person name="Shah Z."/>
            <person name="Kiflezghi M."/>
            <person name="Wade K."/>
            <person name="Ball S.L."/>
            <person name="Bradley K.W."/>
            <person name="Asai D.J."/>
            <person name="Bowman C.A."/>
            <person name="Russell D.A."/>
            <person name="Pope W.H."/>
            <person name="Jacobs-Sera D."/>
            <person name="Hendrix R.W."/>
            <person name="Hatfull G.F."/>
        </authorList>
    </citation>
    <scope>NUCLEOTIDE SEQUENCE</scope>
</reference>
<dbReference type="GO" id="GO:0005524">
    <property type="term" value="F:ATP binding"/>
    <property type="evidence" value="ECO:0007669"/>
    <property type="project" value="UniProtKB-KW"/>
</dbReference>
<evidence type="ECO:0000313" key="9">
    <source>
        <dbReference type="EMBL" id="JAT70576.1"/>
    </source>
</evidence>
<name>A0A1D1ZUD0_AUXPR</name>
<dbReference type="SUPFAM" id="SSF52540">
    <property type="entry name" value="P-loop containing nucleoside triphosphate hydrolases"/>
    <property type="match status" value="1"/>
</dbReference>
<dbReference type="InterPro" id="IPR050534">
    <property type="entry name" value="Coronavir_polyprotein_1ab"/>
</dbReference>
<evidence type="ECO:0000259" key="7">
    <source>
        <dbReference type="Pfam" id="PF13086"/>
    </source>
</evidence>
<evidence type="ECO:0000256" key="6">
    <source>
        <dbReference type="SAM" id="MobiDB-lite"/>
    </source>
</evidence>
<feature type="domain" description="DNA2/NAM7 helicase helicase" evidence="7">
    <location>
        <begin position="314"/>
        <end position="419"/>
    </location>
</feature>
<evidence type="ECO:0000256" key="3">
    <source>
        <dbReference type="ARBA" id="ARBA00022801"/>
    </source>
</evidence>
<dbReference type="PANTHER" id="PTHR43788">
    <property type="entry name" value="DNA2/NAM7 HELICASE FAMILY MEMBER"/>
    <property type="match status" value="1"/>
</dbReference>
<accession>A0A1D1ZUD0</accession>
<keyword evidence="3" id="KW-0378">Hydrolase</keyword>
<dbReference type="InterPro" id="IPR041679">
    <property type="entry name" value="DNA2/NAM7-like_C"/>
</dbReference>
<protein>
    <recommendedName>
        <fullName evidence="10">AAA+ ATPase domain-containing protein</fullName>
    </recommendedName>
</protein>
<dbReference type="Gene3D" id="3.40.50.300">
    <property type="entry name" value="P-loop containing nucleotide triphosphate hydrolases"/>
    <property type="match status" value="2"/>
</dbReference>